<keyword evidence="5 7" id="KW-0472">Membrane</keyword>
<reference evidence="8 9" key="1">
    <citation type="submission" date="2014-07" db="EMBL/GenBank/DDBJ databases">
        <title>Genome Sequence of Rhodococcus opacus Strain R7, a Biodegrader of Mono- and Polycyclic Aromatic Hydrocarbons.</title>
        <authorList>
            <person name="Di Gennaro P."/>
            <person name="Zampolli J."/>
            <person name="Presti I."/>
            <person name="Cappelletti M."/>
            <person name="D'Ursi P."/>
            <person name="Orro A."/>
            <person name="Mezzelani A."/>
            <person name="Milanesi L."/>
        </authorList>
    </citation>
    <scope>NUCLEOTIDE SEQUENCE [LARGE SCALE GENOMIC DNA]</scope>
    <source>
        <strain evidence="8 9">R7</strain>
    </source>
</reference>
<comment type="subcellular location">
    <subcellularLocation>
        <location evidence="1">Cell membrane</location>
        <topology evidence="1">Multi-pass membrane protein</topology>
    </subcellularLocation>
</comment>
<gene>
    <name evidence="8" type="ORF">EP51_26625</name>
</gene>
<evidence type="ECO:0000313" key="9">
    <source>
        <dbReference type="Proteomes" id="UP000028488"/>
    </source>
</evidence>
<keyword evidence="3 7" id="KW-0812">Transmembrane</keyword>
<feature type="transmembrane region" description="Helical" evidence="7">
    <location>
        <begin position="310"/>
        <end position="327"/>
    </location>
</feature>
<dbReference type="GO" id="GO:0022857">
    <property type="term" value="F:transmembrane transporter activity"/>
    <property type="evidence" value="ECO:0007669"/>
    <property type="project" value="InterPro"/>
</dbReference>
<proteinExistence type="predicted"/>
<dbReference type="Proteomes" id="UP000028488">
    <property type="component" value="Chromosome"/>
</dbReference>
<dbReference type="GO" id="GO:0005886">
    <property type="term" value="C:plasma membrane"/>
    <property type="evidence" value="ECO:0007669"/>
    <property type="project" value="UniProtKB-SubCell"/>
</dbReference>
<dbReference type="Pfam" id="PF13520">
    <property type="entry name" value="AA_permease_2"/>
    <property type="match status" value="1"/>
</dbReference>
<dbReference type="eggNOG" id="COG1113">
    <property type="taxonomic scope" value="Bacteria"/>
</dbReference>
<dbReference type="PIRSF" id="PIRSF006060">
    <property type="entry name" value="AA_transporter"/>
    <property type="match status" value="1"/>
</dbReference>
<dbReference type="EMBL" id="CP008947">
    <property type="protein sequence ID" value="AII08009.1"/>
    <property type="molecule type" value="Genomic_DNA"/>
</dbReference>
<sequence length="489" mass="50143">MENPETQIKSRAEGLPASISSGTPEGDLDRGHLSGLRAGGLAVATFGPGVGIVTVPAFTWMVAGSGSWLSVLLAVLGTSLVGISIVLFARRSVGTGSLYSYIGESFTPWARIVTASGVVVGYVFAVAGLLAGTGTYLVSFLVSEGVVGDAGDGVYIATYVVSAAIAAVFAIRGLDASVRVSVSLALVSVPVAVVVLVGAIRNNGIDLTSQLSLSGSSFGGVTQGVATAAAFLVMFESSAALAAETRSPRKTIPRVVMAVPIGLGTIFALATVVQYAALNALPADALVNASPPAALARAAGFDFLAEVADLVVALGLFVAIVGFFNYAPRVAMTIANEGLLPRGLAAVHPRFRTPARAIGALAVVSAALPSAFLAASDESALTVNVVVTTLVTYFWVVPYLLISLAGARLVIRERRLRWLLLPAIALGAVIIVWILVAGIANTRPDILGMSVWIAVGIYIAVTVGFYIASRRNPLFSNGESAGLHKTHDA</sequence>
<evidence type="ECO:0000313" key="8">
    <source>
        <dbReference type="EMBL" id="AII08009.1"/>
    </source>
</evidence>
<evidence type="ECO:0000256" key="6">
    <source>
        <dbReference type="SAM" id="MobiDB-lite"/>
    </source>
</evidence>
<feature type="transmembrane region" description="Helical" evidence="7">
    <location>
        <begin position="220"/>
        <end position="243"/>
    </location>
</feature>
<dbReference type="PANTHER" id="PTHR42770">
    <property type="entry name" value="AMINO ACID TRANSPORTER-RELATED"/>
    <property type="match status" value="1"/>
</dbReference>
<feature type="transmembrane region" description="Helical" evidence="7">
    <location>
        <begin position="153"/>
        <end position="171"/>
    </location>
</feature>
<feature type="transmembrane region" description="Helical" evidence="7">
    <location>
        <begin position="446"/>
        <end position="468"/>
    </location>
</feature>
<keyword evidence="2" id="KW-1003">Cell membrane</keyword>
<dbReference type="InterPro" id="IPR050367">
    <property type="entry name" value="APC_superfamily"/>
</dbReference>
<accession>A0A076EXD4</accession>
<evidence type="ECO:0000256" key="3">
    <source>
        <dbReference type="ARBA" id="ARBA00022692"/>
    </source>
</evidence>
<evidence type="ECO:0000256" key="7">
    <source>
        <dbReference type="SAM" id="Phobius"/>
    </source>
</evidence>
<feature type="transmembrane region" description="Helical" evidence="7">
    <location>
        <begin position="255"/>
        <end position="277"/>
    </location>
</feature>
<name>A0A076EXD4_RHOOP</name>
<evidence type="ECO:0000256" key="2">
    <source>
        <dbReference type="ARBA" id="ARBA00022475"/>
    </source>
</evidence>
<feature type="transmembrane region" description="Helical" evidence="7">
    <location>
        <begin position="40"/>
        <end position="62"/>
    </location>
</feature>
<evidence type="ECO:0000256" key="1">
    <source>
        <dbReference type="ARBA" id="ARBA00004651"/>
    </source>
</evidence>
<feature type="transmembrane region" description="Helical" evidence="7">
    <location>
        <begin position="68"/>
        <end position="89"/>
    </location>
</feature>
<protein>
    <submittedName>
        <fullName evidence="8">Amino acid transporter</fullName>
    </submittedName>
</protein>
<feature type="transmembrane region" description="Helical" evidence="7">
    <location>
        <begin position="178"/>
        <end position="200"/>
    </location>
</feature>
<keyword evidence="4 7" id="KW-1133">Transmembrane helix</keyword>
<evidence type="ECO:0000256" key="5">
    <source>
        <dbReference type="ARBA" id="ARBA00023136"/>
    </source>
</evidence>
<dbReference type="RefSeq" id="WP_128640876.1">
    <property type="nucleotide sequence ID" value="NZ_CP008947.1"/>
</dbReference>
<evidence type="ECO:0000256" key="4">
    <source>
        <dbReference type="ARBA" id="ARBA00022989"/>
    </source>
</evidence>
<dbReference type="AlphaFoldDB" id="A0A076EXD4"/>
<feature type="transmembrane region" description="Helical" evidence="7">
    <location>
        <begin position="109"/>
        <end position="133"/>
    </location>
</feature>
<dbReference type="Gene3D" id="1.20.1740.10">
    <property type="entry name" value="Amino acid/polyamine transporter I"/>
    <property type="match status" value="1"/>
</dbReference>
<organism evidence="8 9">
    <name type="scientific">Rhodococcus opacus</name>
    <name type="common">Nocardia opaca</name>
    <dbReference type="NCBI Taxonomy" id="37919"/>
    <lineage>
        <taxon>Bacteria</taxon>
        <taxon>Bacillati</taxon>
        <taxon>Actinomycetota</taxon>
        <taxon>Actinomycetes</taxon>
        <taxon>Mycobacteriales</taxon>
        <taxon>Nocardiaceae</taxon>
        <taxon>Rhodococcus</taxon>
    </lineage>
</organism>
<feature type="transmembrane region" description="Helical" evidence="7">
    <location>
        <begin position="381"/>
        <end position="406"/>
    </location>
</feature>
<feature type="transmembrane region" description="Helical" evidence="7">
    <location>
        <begin position="418"/>
        <end position="440"/>
    </location>
</feature>
<dbReference type="PANTHER" id="PTHR42770:SF7">
    <property type="entry name" value="MEMBRANE PROTEIN"/>
    <property type="match status" value="1"/>
</dbReference>
<feature type="transmembrane region" description="Helical" evidence="7">
    <location>
        <begin position="357"/>
        <end position="375"/>
    </location>
</feature>
<feature type="region of interest" description="Disordered" evidence="6">
    <location>
        <begin position="1"/>
        <end position="28"/>
    </location>
</feature>
<dbReference type="InterPro" id="IPR002293">
    <property type="entry name" value="AA/rel_permease1"/>
</dbReference>